<gene>
    <name evidence="1" type="ORF">HPLM_LOCUS13909</name>
</gene>
<evidence type="ECO:0000313" key="2">
    <source>
        <dbReference type="Proteomes" id="UP000268014"/>
    </source>
</evidence>
<dbReference type="EMBL" id="UZAF01018381">
    <property type="protein sequence ID" value="VDO51050.1"/>
    <property type="molecule type" value="Genomic_DNA"/>
</dbReference>
<evidence type="ECO:0000313" key="3">
    <source>
        <dbReference type="WBParaSite" id="HPLM_0001391701-mRNA-1"/>
    </source>
</evidence>
<name>A0A0N4WR23_HAEPC</name>
<keyword evidence="2" id="KW-1185">Reference proteome</keyword>
<sequence>MSRFQGKVVIVTGSSSGIGAAAALLFAKEGAFVTITGRNEDRLEVGCRSELSIYGDDINLLHLCPPEEAL</sequence>
<reference evidence="3" key="1">
    <citation type="submission" date="2017-02" db="UniProtKB">
        <authorList>
            <consortium name="WormBaseParasite"/>
        </authorList>
    </citation>
    <scope>IDENTIFICATION</scope>
</reference>
<dbReference type="AlphaFoldDB" id="A0A0N4WR23"/>
<accession>A0A0N4WR23</accession>
<dbReference type="Gene3D" id="3.40.50.720">
    <property type="entry name" value="NAD(P)-binding Rossmann-like Domain"/>
    <property type="match status" value="1"/>
</dbReference>
<organism evidence="3">
    <name type="scientific">Haemonchus placei</name>
    <name type="common">Barber's pole worm</name>
    <dbReference type="NCBI Taxonomy" id="6290"/>
    <lineage>
        <taxon>Eukaryota</taxon>
        <taxon>Metazoa</taxon>
        <taxon>Ecdysozoa</taxon>
        <taxon>Nematoda</taxon>
        <taxon>Chromadorea</taxon>
        <taxon>Rhabditida</taxon>
        <taxon>Rhabditina</taxon>
        <taxon>Rhabditomorpha</taxon>
        <taxon>Strongyloidea</taxon>
        <taxon>Trichostrongylidae</taxon>
        <taxon>Haemonchus</taxon>
    </lineage>
</organism>
<dbReference type="STRING" id="6290.A0A0N4WR23"/>
<dbReference type="PANTHER" id="PTHR44115:SF4">
    <property type="entry name" value="OXIDOREDUCTASE"/>
    <property type="match status" value="1"/>
</dbReference>
<dbReference type="InterPro" id="IPR036291">
    <property type="entry name" value="NAD(P)-bd_dom_sf"/>
</dbReference>
<dbReference type="Pfam" id="PF00106">
    <property type="entry name" value="adh_short"/>
    <property type="match status" value="1"/>
</dbReference>
<dbReference type="InterPro" id="IPR002347">
    <property type="entry name" value="SDR_fam"/>
</dbReference>
<reference evidence="1 2" key="2">
    <citation type="submission" date="2018-11" db="EMBL/GenBank/DDBJ databases">
        <authorList>
            <consortium name="Pathogen Informatics"/>
        </authorList>
    </citation>
    <scope>NUCLEOTIDE SEQUENCE [LARGE SCALE GENOMIC DNA]</scope>
    <source>
        <strain evidence="1 2">MHpl1</strain>
    </source>
</reference>
<dbReference type="WBParaSite" id="HPLM_0001391701-mRNA-1">
    <property type="protein sequence ID" value="HPLM_0001391701-mRNA-1"/>
    <property type="gene ID" value="HPLM_0001391701"/>
</dbReference>
<dbReference type="OMA" id="NLLHLCP"/>
<evidence type="ECO:0000313" key="1">
    <source>
        <dbReference type="EMBL" id="VDO51050.1"/>
    </source>
</evidence>
<dbReference type="SUPFAM" id="SSF51735">
    <property type="entry name" value="NAD(P)-binding Rossmann-fold domains"/>
    <property type="match status" value="1"/>
</dbReference>
<proteinExistence type="predicted"/>
<protein>
    <submittedName>
        <fullName evidence="3">SDR family NAD(P)-dependent oxidoreductase</fullName>
    </submittedName>
</protein>
<dbReference type="Proteomes" id="UP000268014">
    <property type="component" value="Unassembled WGS sequence"/>
</dbReference>
<dbReference type="PANTHER" id="PTHR44115">
    <property type="entry name" value="PROTEIN CBG09704"/>
    <property type="match status" value="1"/>
</dbReference>